<dbReference type="AlphaFoldDB" id="A0A4Y1ZX78"/>
<gene>
    <name evidence="1" type="ORF">AVEN_115085_1</name>
</gene>
<dbReference type="Proteomes" id="UP000499080">
    <property type="component" value="Unassembled WGS sequence"/>
</dbReference>
<keyword evidence="2" id="KW-1185">Reference proteome</keyword>
<sequence>MDKNILCQQAAGVEVFFKLKGFIENEVACVFSRPNTFHEWDALWGRLEEHNPLPLSNKYFAVVLEQECQNLPQILLVNMAKSMRNRRYGCIIMRYGHVSY</sequence>
<comment type="caution">
    <text evidence="1">The sequence shown here is derived from an EMBL/GenBank/DDBJ whole genome shotgun (WGS) entry which is preliminary data.</text>
</comment>
<proteinExistence type="predicted"/>
<protein>
    <submittedName>
        <fullName evidence="1">Uncharacterized protein</fullName>
    </submittedName>
</protein>
<organism evidence="1 2">
    <name type="scientific">Araneus ventricosus</name>
    <name type="common">Orbweaver spider</name>
    <name type="synonym">Epeira ventricosa</name>
    <dbReference type="NCBI Taxonomy" id="182803"/>
    <lineage>
        <taxon>Eukaryota</taxon>
        <taxon>Metazoa</taxon>
        <taxon>Ecdysozoa</taxon>
        <taxon>Arthropoda</taxon>
        <taxon>Chelicerata</taxon>
        <taxon>Arachnida</taxon>
        <taxon>Araneae</taxon>
        <taxon>Araneomorphae</taxon>
        <taxon>Entelegynae</taxon>
        <taxon>Araneoidea</taxon>
        <taxon>Araneidae</taxon>
        <taxon>Araneus</taxon>
    </lineage>
</organism>
<evidence type="ECO:0000313" key="2">
    <source>
        <dbReference type="Proteomes" id="UP000499080"/>
    </source>
</evidence>
<name>A0A4Y1ZX78_ARAVE</name>
<reference evidence="1 2" key="1">
    <citation type="journal article" date="2019" name="Sci. Rep.">
        <title>Orb-weaving spider Araneus ventricosus genome elucidates the spidroin gene catalogue.</title>
        <authorList>
            <person name="Kono N."/>
            <person name="Nakamura H."/>
            <person name="Ohtoshi R."/>
            <person name="Moran D.A.P."/>
            <person name="Shinohara A."/>
            <person name="Yoshida Y."/>
            <person name="Fujiwara M."/>
            <person name="Mori M."/>
            <person name="Tomita M."/>
            <person name="Arakawa K."/>
        </authorList>
    </citation>
    <scope>NUCLEOTIDE SEQUENCE [LARGE SCALE GENOMIC DNA]</scope>
</reference>
<dbReference type="EMBL" id="BGPR01000001">
    <property type="protein sequence ID" value="GBL72073.1"/>
    <property type="molecule type" value="Genomic_DNA"/>
</dbReference>
<evidence type="ECO:0000313" key="1">
    <source>
        <dbReference type="EMBL" id="GBL72073.1"/>
    </source>
</evidence>
<accession>A0A4Y1ZX78</accession>